<feature type="coiled-coil region" evidence="15">
    <location>
        <begin position="417"/>
        <end position="444"/>
    </location>
</feature>
<dbReference type="EC" id="2.3.1.48" evidence="3 11"/>
<evidence type="ECO:0000256" key="5">
    <source>
        <dbReference type="ARBA" id="ARBA00022679"/>
    </source>
</evidence>
<evidence type="ECO:0000256" key="10">
    <source>
        <dbReference type="ARBA" id="ARBA00048017"/>
    </source>
</evidence>
<evidence type="ECO:0000256" key="4">
    <source>
        <dbReference type="ARBA" id="ARBA00021268"/>
    </source>
</evidence>
<evidence type="ECO:0000256" key="14">
    <source>
        <dbReference type="PIRSR" id="PIRSR038084-3"/>
    </source>
</evidence>
<dbReference type="GO" id="GO:0006281">
    <property type="term" value="P:DNA repair"/>
    <property type="evidence" value="ECO:0007669"/>
    <property type="project" value="UniProtKB-KW"/>
</dbReference>
<dbReference type="CDD" id="cd04301">
    <property type="entry name" value="NAT_SF"/>
    <property type="match status" value="1"/>
</dbReference>
<evidence type="ECO:0000256" key="1">
    <source>
        <dbReference type="ARBA" id="ARBA00004123"/>
    </source>
</evidence>
<keyword evidence="15" id="KW-0175">Coiled coil</keyword>
<dbReference type="Gene3D" id="1.10.10.390">
    <property type="match status" value="1"/>
</dbReference>
<dbReference type="GO" id="GO:0005634">
    <property type="term" value="C:nucleus"/>
    <property type="evidence" value="ECO:0007669"/>
    <property type="project" value="UniProtKB-SubCell"/>
</dbReference>
<dbReference type="InterPro" id="IPR016181">
    <property type="entry name" value="Acyl_CoA_acyltransferase"/>
</dbReference>
<comment type="caution">
    <text evidence="17">The sequence shown here is derived from an EMBL/GenBank/DDBJ whole genome shotgun (WGS) entry which is preliminary data.</text>
</comment>
<evidence type="ECO:0000256" key="7">
    <source>
        <dbReference type="ARBA" id="ARBA00023204"/>
    </source>
</evidence>
<comment type="similarity">
    <text evidence="2 11">Belongs to the HAT1 family.</text>
</comment>
<comment type="subcellular location">
    <subcellularLocation>
        <location evidence="1">Nucleus</location>
    </subcellularLocation>
</comment>
<evidence type="ECO:0000256" key="11">
    <source>
        <dbReference type="PIRNR" id="PIRNR038084"/>
    </source>
</evidence>
<evidence type="ECO:0000256" key="2">
    <source>
        <dbReference type="ARBA" id="ARBA00010543"/>
    </source>
</evidence>
<dbReference type="InterPro" id="IPR017380">
    <property type="entry name" value="Hist_AcTrfase_B-typ_cat-su"/>
</dbReference>
<sequence>MKMAGVSLSKEALEAYVVSANDVVQFKLVMTTKDIEDDDIAFRPEMSHQIFGEGRRANTPTLQLNTKRTELDRKPSAARPTAFPSRRPTEFVAESIFGYRDLHVKLYYGSCSLTPYLGMSYAEKIDVKKSDGVQADDVLKAVLEKLPSGVHTNIDEFVSVLPKEPAFRPFGELLHSFKVGKGGLSRTFELYTAGVTTPGFLDYHARMQSFILWFIDAASYIDSDDEKWEYFVLHEKKVVDGVTCYPFAGYSTVYKYYAYPTHIRPRISQMLILPPYQKMGLGTELLQGIYNYYKDRSDVLDITVEDPSEVFTRLRDFVDARNCLKLASFDKEHLLNGFSEEMRKEAQEKLKVNKKQARRVYEILRLRATNTANASQYRKYRLEVKNRLNAPYQKQKADVEKLQRTMTPEEFRATLQCLNAENRIEQLESQYRDLELEYRHTIERLAAAPFNS</sequence>
<dbReference type="Gene3D" id="3.40.630.30">
    <property type="match status" value="1"/>
</dbReference>
<dbReference type="Gene3D" id="3.90.360.10">
    <property type="entry name" value="Histone acetyl transferase 1 (HAT1), N-terminal domain"/>
    <property type="match status" value="1"/>
</dbReference>
<protein>
    <recommendedName>
        <fullName evidence="4 11">Histone acetyltransferase type B catalytic subunit</fullName>
        <ecNumber evidence="3 11">2.3.1.48</ecNumber>
    </recommendedName>
</protein>
<dbReference type="GO" id="GO:0000781">
    <property type="term" value="C:chromosome, telomeric region"/>
    <property type="evidence" value="ECO:0007669"/>
    <property type="project" value="GOC"/>
</dbReference>
<dbReference type="AlphaFoldDB" id="A0AAQ4FA44"/>
<evidence type="ECO:0000313" key="17">
    <source>
        <dbReference type="EMBL" id="KAK8783683.1"/>
    </source>
</evidence>
<accession>A0AAQ4FA44</accession>
<evidence type="ECO:0000259" key="16">
    <source>
        <dbReference type="PROSITE" id="PS51186"/>
    </source>
</evidence>
<evidence type="ECO:0000313" key="18">
    <source>
        <dbReference type="Proteomes" id="UP001321473"/>
    </source>
</evidence>
<evidence type="ECO:0000256" key="15">
    <source>
        <dbReference type="SAM" id="Coils"/>
    </source>
</evidence>
<dbReference type="PANTHER" id="PTHR12046">
    <property type="entry name" value="HISTONE ACETYLTRANSFERASE TYPE B CATALYTIC SUBUNIT"/>
    <property type="match status" value="1"/>
</dbReference>
<keyword evidence="6" id="KW-0227">DNA damage</keyword>
<evidence type="ECO:0000256" key="6">
    <source>
        <dbReference type="ARBA" id="ARBA00022763"/>
    </source>
</evidence>
<keyword evidence="18" id="KW-1185">Reference proteome</keyword>
<dbReference type="SUPFAM" id="SSF55729">
    <property type="entry name" value="Acyl-CoA N-acyltransferases (Nat)"/>
    <property type="match status" value="1"/>
</dbReference>
<dbReference type="FunFam" id="1.10.10.390:FF:000001">
    <property type="entry name" value="Histone acetyltransferase type B catalytic subunit"/>
    <property type="match status" value="1"/>
</dbReference>
<dbReference type="InterPro" id="IPR013523">
    <property type="entry name" value="Hist_AcTrfase_HAT1_C"/>
</dbReference>
<keyword evidence="8" id="KW-0539">Nucleus</keyword>
<keyword evidence="9 11" id="KW-0012">Acyltransferase</keyword>
<dbReference type="Pfam" id="PF21183">
    <property type="entry name" value="HAT1_C"/>
    <property type="match status" value="1"/>
</dbReference>
<evidence type="ECO:0000256" key="9">
    <source>
        <dbReference type="ARBA" id="ARBA00023315"/>
    </source>
</evidence>
<evidence type="ECO:0000256" key="12">
    <source>
        <dbReference type="PIRSR" id="PIRSR038084-1"/>
    </source>
</evidence>
<dbReference type="GO" id="GO:0042393">
    <property type="term" value="F:histone binding"/>
    <property type="evidence" value="ECO:0007669"/>
    <property type="project" value="InterPro"/>
</dbReference>
<dbReference type="Pfam" id="PF10394">
    <property type="entry name" value="Hat1_N"/>
    <property type="match status" value="2"/>
</dbReference>
<evidence type="ECO:0000256" key="8">
    <source>
        <dbReference type="ARBA" id="ARBA00023242"/>
    </source>
</evidence>
<organism evidence="17 18">
    <name type="scientific">Amblyomma americanum</name>
    <name type="common">Lone star tick</name>
    <dbReference type="NCBI Taxonomy" id="6943"/>
    <lineage>
        <taxon>Eukaryota</taxon>
        <taxon>Metazoa</taxon>
        <taxon>Ecdysozoa</taxon>
        <taxon>Arthropoda</taxon>
        <taxon>Chelicerata</taxon>
        <taxon>Arachnida</taxon>
        <taxon>Acari</taxon>
        <taxon>Parasitiformes</taxon>
        <taxon>Ixodida</taxon>
        <taxon>Ixodoidea</taxon>
        <taxon>Ixodidae</taxon>
        <taxon>Amblyomminae</taxon>
        <taxon>Amblyomma</taxon>
    </lineage>
</organism>
<comment type="catalytic activity">
    <reaction evidence="10 11">
        <text>L-lysyl-[protein] + acetyl-CoA = N(6)-acetyl-L-lysyl-[protein] + CoA + H(+)</text>
        <dbReference type="Rhea" id="RHEA:45948"/>
        <dbReference type="Rhea" id="RHEA-COMP:9752"/>
        <dbReference type="Rhea" id="RHEA-COMP:10731"/>
        <dbReference type="ChEBI" id="CHEBI:15378"/>
        <dbReference type="ChEBI" id="CHEBI:29969"/>
        <dbReference type="ChEBI" id="CHEBI:57287"/>
        <dbReference type="ChEBI" id="CHEBI:57288"/>
        <dbReference type="ChEBI" id="CHEBI:61930"/>
        <dbReference type="EC" id="2.3.1.48"/>
    </reaction>
</comment>
<feature type="active site" description="Proton donor/acceptor" evidence="12">
    <location>
        <position position="305"/>
    </location>
</feature>
<feature type="binding site" evidence="13">
    <location>
        <begin position="277"/>
        <end position="283"/>
    </location>
    <ligand>
        <name>acetyl-CoA</name>
        <dbReference type="ChEBI" id="CHEBI:57288"/>
    </ligand>
</feature>
<dbReference type="PROSITE" id="PS51186">
    <property type="entry name" value="GNAT"/>
    <property type="match status" value="1"/>
</dbReference>
<gene>
    <name evidence="17" type="ORF">V5799_009950</name>
</gene>
<evidence type="ECO:0000256" key="13">
    <source>
        <dbReference type="PIRSR" id="PIRSR038084-2"/>
    </source>
</evidence>
<dbReference type="InterPro" id="IPR048776">
    <property type="entry name" value="HAT1_C"/>
</dbReference>
<dbReference type="InterPro" id="IPR037113">
    <property type="entry name" value="Hat1_N_sf"/>
</dbReference>
<dbReference type="InterPro" id="IPR019467">
    <property type="entry name" value="Hat1_N"/>
</dbReference>
<reference evidence="17 18" key="1">
    <citation type="journal article" date="2023" name="Arcadia Sci">
        <title>De novo assembly of a long-read Amblyomma americanum tick genome.</title>
        <authorList>
            <person name="Chou S."/>
            <person name="Poskanzer K.E."/>
            <person name="Rollins M."/>
            <person name="Thuy-Boun P.S."/>
        </authorList>
    </citation>
    <scope>NUCLEOTIDE SEQUENCE [LARGE SCALE GENOMIC DNA]</scope>
    <source>
        <strain evidence="17">F_SG_1</strain>
        <tissue evidence="17">Salivary glands</tissue>
    </source>
</reference>
<feature type="region of interest" description="Interaction with histone H4 N-terminus" evidence="13">
    <location>
        <begin position="254"/>
        <end position="256"/>
    </location>
</feature>
<name>A0AAQ4FA44_AMBAM</name>
<dbReference type="EMBL" id="JARKHS020005288">
    <property type="protein sequence ID" value="KAK8783683.1"/>
    <property type="molecule type" value="Genomic_DNA"/>
</dbReference>
<dbReference type="GO" id="GO:0031509">
    <property type="term" value="P:subtelomeric heterochromatin formation"/>
    <property type="evidence" value="ECO:0007669"/>
    <property type="project" value="InterPro"/>
</dbReference>
<keyword evidence="7" id="KW-0234">DNA repair</keyword>
<dbReference type="InterPro" id="IPR000182">
    <property type="entry name" value="GNAT_dom"/>
</dbReference>
<dbReference type="PIRSF" id="PIRSF038084">
    <property type="entry name" value="HAT-B_cat"/>
    <property type="match status" value="1"/>
</dbReference>
<evidence type="ECO:0000256" key="3">
    <source>
        <dbReference type="ARBA" id="ARBA00013184"/>
    </source>
</evidence>
<dbReference type="Proteomes" id="UP001321473">
    <property type="component" value="Unassembled WGS sequence"/>
</dbReference>
<dbReference type="GO" id="GO:0004402">
    <property type="term" value="F:histone acetyltransferase activity"/>
    <property type="evidence" value="ECO:0007669"/>
    <property type="project" value="UniProtKB-UniRule"/>
</dbReference>
<proteinExistence type="inferred from homology"/>
<keyword evidence="5 11" id="KW-0808">Transferase</keyword>
<feature type="domain" description="N-acetyltransferase" evidence="16">
    <location>
        <begin position="186"/>
        <end position="367"/>
    </location>
</feature>
<feature type="site" description="Interaction with histone H4 N-terminus" evidence="14">
    <location>
        <position position="228"/>
    </location>
</feature>